<protein>
    <submittedName>
        <fullName evidence="2">Alpha/beta-hydrolase</fullName>
    </submittedName>
</protein>
<dbReference type="Gene3D" id="3.40.50.1820">
    <property type="entry name" value="alpha/beta hydrolase"/>
    <property type="match status" value="1"/>
</dbReference>
<organism evidence="2 3">
    <name type="scientific">Lophium mytilinum</name>
    <dbReference type="NCBI Taxonomy" id="390894"/>
    <lineage>
        <taxon>Eukaryota</taxon>
        <taxon>Fungi</taxon>
        <taxon>Dikarya</taxon>
        <taxon>Ascomycota</taxon>
        <taxon>Pezizomycotina</taxon>
        <taxon>Dothideomycetes</taxon>
        <taxon>Pleosporomycetidae</taxon>
        <taxon>Mytilinidiales</taxon>
        <taxon>Mytilinidiaceae</taxon>
        <taxon>Lophium</taxon>
    </lineage>
</organism>
<keyword evidence="3" id="KW-1185">Reference proteome</keyword>
<dbReference type="InterPro" id="IPR013094">
    <property type="entry name" value="AB_hydrolase_3"/>
</dbReference>
<evidence type="ECO:0000313" key="3">
    <source>
        <dbReference type="Proteomes" id="UP000799750"/>
    </source>
</evidence>
<sequence length="311" mass="34259">MVSPSPETRFIDFTRHTIPYKTINNQPIVAEILIPKNITPGAHPILAQFHGGGLFTGKALYPDWFPPYLVSFALANSAIIVAPNHRLLPEHSGADILDDLADFWTWLQGPFPALLGSKAAGVTADLDHILVSGESAGGWMALQSVYLLPEGTIKAMHLPYPMTQPLPPSGKTELFGVPLPDAAAVDAWLAGMEPGVVMSGANPPERLLEGMALMQQPGRRLQFLGDGKRFNPYERLDDATWLPRTWVIHGAEDSVVSVDFSVKFEEKAERLFPGKTRLTVKPGNHGFDGELDPEKDEWLKEGLEWVREAWL</sequence>
<accession>A0A6A6QS36</accession>
<reference evidence="2" key="1">
    <citation type="journal article" date="2020" name="Stud. Mycol.">
        <title>101 Dothideomycetes genomes: a test case for predicting lifestyles and emergence of pathogens.</title>
        <authorList>
            <person name="Haridas S."/>
            <person name="Albert R."/>
            <person name="Binder M."/>
            <person name="Bloem J."/>
            <person name="Labutti K."/>
            <person name="Salamov A."/>
            <person name="Andreopoulos B."/>
            <person name="Baker S."/>
            <person name="Barry K."/>
            <person name="Bills G."/>
            <person name="Bluhm B."/>
            <person name="Cannon C."/>
            <person name="Castanera R."/>
            <person name="Culley D."/>
            <person name="Daum C."/>
            <person name="Ezra D."/>
            <person name="Gonzalez J."/>
            <person name="Henrissat B."/>
            <person name="Kuo A."/>
            <person name="Liang C."/>
            <person name="Lipzen A."/>
            <person name="Lutzoni F."/>
            <person name="Magnuson J."/>
            <person name="Mondo S."/>
            <person name="Nolan M."/>
            <person name="Ohm R."/>
            <person name="Pangilinan J."/>
            <person name="Park H.-J."/>
            <person name="Ramirez L."/>
            <person name="Alfaro M."/>
            <person name="Sun H."/>
            <person name="Tritt A."/>
            <person name="Yoshinaga Y."/>
            <person name="Zwiers L.-H."/>
            <person name="Turgeon B."/>
            <person name="Goodwin S."/>
            <person name="Spatafora J."/>
            <person name="Crous P."/>
            <person name="Grigoriev I."/>
        </authorList>
    </citation>
    <scope>NUCLEOTIDE SEQUENCE</scope>
    <source>
        <strain evidence="2">CBS 269.34</strain>
    </source>
</reference>
<feature type="domain" description="Alpha/beta hydrolase fold-3" evidence="1">
    <location>
        <begin position="48"/>
        <end position="166"/>
    </location>
</feature>
<dbReference type="SUPFAM" id="SSF53474">
    <property type="entry name" value="alpha/beta-Hydrolases"/>
    <property type="match status" value="1"/>
</dbReference>
<evidence type="ECO:0000313" key="2">
    <source>
        <dbReference type="EMBL" id="KAF2495231.1"/>
    </source>
</evidence>
<dbReference type="EMBL" id="MU004189">
    <property type="protein sequence ID" value="KAF2495231.1"/>
    <property type="molecule type" value="Genomic_DNA"/>
</dbReference>
<dbReference type="PANTHER" id="PTHR23024:SF339">
    <property type="entry name" value="ALPHA_BETA HYDROLASE FOLD-3 DOMAIN-CONTAINING PROTEIN"/>
    <property type="match status" value="1"/>
</dbReference>
<proteinExistence type="predicted"/>
<dbReference type="AlphaFoldDB" id="A0A6A6QS36"/>
<keyword evidence="2" id="KW-0378">Hydrolase</keyword>
<dbReference type="InterPro" id="IPR029058">
    <property type="entry name" value="AB_hydrolase_fold"/>
</dbReference>
<dbReference type="PANTHER" id="PTHR23024">
    <property type="entry name" value="ARYLACETAMIDE DEACETYLASE"/>
    <property type="match status" value="1"/>
</dbReference>
<dbReference type="InterPro" id="IPR050466">
    <property type="entry name" value="Carboxylest/Gibb_receptor"/>
</dbReference>
<gene>
    <name evidence="2" type="ORF">BU16DRAFT_527107</name>
</gene>
<dbReference type="Pfam" id="PF07859">
    <property type="entry name" value="Abhydrolase_3"/>
    <property type="match status" value="1"/>
</dbReference>
<dbReference type="GO" id="GO:0016787">
    <property type="term" value="F:hydrolase activity"/>
    <property type="evidence" value="ECO:0007669"/>
    <property type="project" value="UniProtKB-KW"/>
</dbReference>
<dbReference type="OrthoDB" id="19653at2759"/>
<dbReference type="Proteomes" id="UP000799750">
    <property type="component" value="Unassembled WGS sequence"/>
</dbReference>
<evidence type="ECO:0000259" key="1">
    <source>
        <dbReference type="Pfam" id="PF07859"/>
    </source>
</evidence>
<name>A0A6A6QS36_9PEZI</name>